<dbReference type="AlphaFoldDB" id="A0A3G8ZL72"/>
<evidence type="ECO:0000313" key="2">
    <source>
        <dbReference type="Proteomes" id="UP000268084"/>
    </source>
</evidence>
<sequence length="142" mass="15595">MTEPGSAYFSSLSISFDAPGEGRLDAAPEWLTAADTDRSDVGLASIRTRIVDPVVSSLLSPQELQGLLVYRDGREVWVHLESRDDSVSIFLHSADLQPEYAEAAAMAQHLASQLEDWVCETSFGWGQQRIARYTLPEQPGGQ</sequence>
<gene>
    <name evidence="1" type="ORF">EH165_07890</name>
</gene>
<evidence type="ECO:0000313" key="1">
    <source>
        <dbReference type="EMBL" id="AZI58072.1"/>
    </source>
</evidence>
<keyword evidence="2" id="KW-1185">Reference proteome</keyword>
<reference evidence="1 2" key="2">
    <citation type="submission" date="2018-12" db="EMBL/GenBank/DDBJ databases">
        <title>Nakamurella antarcticus sp. nov., isolated from Antarctica South Shetland Islands soil.</title>
        <authorList>
            <person name="Peng F."/>
        </authorList>
    </citation>
    <scope>NUCLEOTIDE SEQUENCE [LARGE SCALE GENOMIC DNA]</scope>
    <source>
        <strain evidence="1 2">S14-144</strain>
    </source>
</reference>
<protein>
    <submittedName>
        <fullName evidence="1">Uncharacterized protein</fullName>
    </submittedName>
</protein>
<dbReference type="Proteomes" id="UP000268084">
    <property type="component" value="Chromosome"/>
</dbReference>
<dbReference type="EMBL" id="CP034170">
    <property type="protein sequence ID" value="AZI58072.1"/>
    <property type="molecule type" value="Genomic_DNA"/>
</dbReference>
<name>A0A3G8ZL72_9ACTN</name>
<proteinExistence type="predicted"/>
<dbReference type="KEGG" id="nak:EH165_07890"/>
<dbReference type="OrthoDB" id="3780104at2"/>
<reference evidence="1 2" key="1">
    <citation type="submission" date="2018-11" db="EMBL/GenBank/DDBJ databases">
        <authorList>
            <person name="Da X."/>
        </authorList>
    </citation>
    <scope>NUCLEOTIDE SEQUENCE [LARGE SCALE GENOMIC DNA]</scope>
    <source>
        <strain evidence="1 2">S14-144</strain>
    </source>
</reference>
<accession>A0A3G8ZL72</accession>
<dbReference type="RefSeq" id="WP_124798982.1">
    <property type="nucleotide sequence ID" value="NZ_CP034170.1"/>
</dbReference>
<organism evidence="1 2">
    <name type="scientific">Nakamurella antarctica</name>
    <dbReference type="NCBI Taxonomy" id="1902245"/>
    <lineage>
        <taxon>Bacteria</taxon>
        <taxon>Bacillati</taxon>
        <taxon>Actinomycetota</taxon>
        <taxon>Actinomycetes</taxon>
        <taxon>Nakamurellales</taxon>
        <taxon>Nakamurellaceae</taxon>
        <taxon>Nakamurella</taxon>
    </lineage>
</organism>